<gene>
    <name evidence="11" type="ORF">L798_00368</name>
</gene>
<comment type="similarity">
    <text evidence="2">Belongs to the G-protein coupled receptor 1 family.</text>
</comment>
<feature type="transmembrane region" description="Helical" evidence="9">
    <location>
        <begin position="268"/>
        <end position="290"/>
    </location>
</feature>
<feature type="transmembrane region" description="Helical" evidence="9">
    <location>
        <begin position="447"/>
        <end position="470"/>
    </location>
</feature>
<evidence type="ECO:0000256" key="8">
    <source>
        <dbReference type="ARBA" id="ARBA00023224"/>
    </source>
</evidence>
<dbReference type="PANTHER" id="PTHR45695:SF9">
    <property type="entry name" value="LEUCOKININ RECEPTOR"/>
    <property type="match status" value="1"/>
</dbReference>
<evidence type="ECO:0000256" key="4">
    <source>
        <dbReference type="ARBA" id="ARBA00022989"/>
    </source>
</evidence>
<feature type="transmembrane region" description="Helical" evidence="9">
    <location>
        <begin position="389"/>
        <end position="418"/>
    </location>
</feature>
<keyword evidence="7 11" id="KW-0675">Receptor</keyword>
<dbReference type="PANTHER" id="PTHR45695">
    <property type="entry name" value="LEUCOKININ RECEPTOR-RELATED"/>
    <property type="match status" value="1"/>
</dbReference>
<keyword evidence="3 9" id="KW-0812">Transmembrane</keyword>
<dbReference type="AlphaFoldDB" id="A0A067QN10"/>
<dbReference type="GO" id="GO:0004930">
    <property type="term" value="F:G protein-coupled receptor activity"/>
    <property type="evidence" value="ECO:0007669"/>
    <property type="project" value="UniProtKB-KW"/>
</dbReference>
<evidence type="ECO:0000256" key="2">
    <source>
        <dbReference type="ARBA" id="ARBA00010663"/>
    </source>
</evidence>
<proteinExistence type="inferred from homology"/>
<feature type="transmembrane region" description="Helical" evidence="9">
    <location>
        <begin position="310"/>
        <end position="326"/>
    </location>
</feature>
<reference evidence="11 12" key="1">
    <citation type="journal article" date="2014" name="Nat. Commun.">
        <title>Molecular traces of alternative social organization in a termite genome.</title>
        <authorList>
            <person name="Terrapon N."/>
            <person name="Li C."/>
            <person name="Robertson H.M."/>
            <person name="Ji L."/>
            <person name="Meng X."/>
            <person name="Booth W."/>
            <person name="Chen Z."/>
            <person name="Childers C.P."/>
            <person name="Glastad K.M."/>
            <person name="Gokhale K."/>
            <person name="Gowin J."/>
            <person name="Gronenberg W."/>
            <person name="Hermansen R.A."/>
            <person name="Hu H."/>
            <person name="Hunt B.G."/>
            <person name="Huylmans A.K."/>
            <person name="Khalil S.M."/>
            <person name="Mitchell R.D."/>
            <person name="Munoz-Torres M.C."/>
            <person name="Mustard J.A."/>
            <person name="Pan H."/>
            <person name="Reese J.T."/>
            <person name="Scharf M.E."/>
            <person name="Sun F."/>
            <person name="Vogel H."/>
            <person name="Xiao J."/>
            <person name="Yang W."/>
            <person name="Yang Z."/>
            <person name="Yang Z."/>
            <person name="Zhou J."/>
            <person name="Zhu J."/>
            <person name="Brent C.S."/>
            <person name="Elsik C.G."/>
            <person name="Goodisman M.A."/>
            <person name="Liberles D.A."/>
            <person name="Roe R.M."/>
            <person name="Vargo E.L."/>
            <person name="Vilcinskas A."/>
            <person name="Wang J."/>
            <person name="Bornberg-Bauer E."/>
            <person name="Korb J."/>
            <person name="Zhang G."/>
            <person name="Liebig J."/>
        </authorList>
    </citation>
    <scope>NUCLEOTIDE SEQUENCE [LARGE SCALE GENOMIC DNA]</scope>
    <source>
        <tissue evidence="11">Whole organism</tissue>
    </source>
</reference>
<dbReference type="PROSITE" id="PS50262">
    <property type="entry name" value="G_PROTEIN_RECEP_F1_2"/>
    <property type="match status" value="1"/>
</dbReference>
<sequence length="528" mass="59690">MTRPSIRPTIFPTTSKKNLNQDSSFYSHFSPTQRKFTLDNVKEYVDDCNELDILKCFILLIKDLKPTMQCIISGEPIREPVLSNLSLTVEKSNLKQKLLPNSETSLRNYSALPRTLGILSRVKSNSGKYTISIKTLCNTTNSMDQRGCETTLNTASGSLNEIKITLQNVTENSESLVTHNLTLTLNYSCGRICVTIERMSAGRNEAKLKINSTDDSFIRTGPEEFQLFKHYIDPALYLVILVVGLMGNSFLLFVFVRHREIRATSNIMITNLVACDLLNLILSVPLHYFFKYGHALSHSVTLCRTVFSTRIYFRSVSAFAVVALNIQRCNTITSGLKPPRNLRRHKCKTVTSTGLWILSVWLIPLTTALPSALVKDFYNWHCLSIGDGYFVKIMVVVSVLLYCVVLPSVMFVCSILAARHLKRSARNMPGDTRYRIQEQLRNRSARVMVALAVVFVLSYFPFHVMILLIHCVDVSERNPLVFYSLHVSKHLLFANGCFNPIALIVVSGTFRKLFINFVSCSARQNPQV</sequence>
<protein>
    <submittedName>
        <fullName evidence="11">Neuromedin-B receptor</fullName>
    </submittedName>
</protein>
<dbReference type="InParanoid" id="A0A067QN10"/>
<dbReference type="InterPro" id="IPR000276">
    <property type="entry name" value="GPCR_Rhodpsn"/>
</dbReference>
<dbReference type="eggNOG" id="KOG3656">
    <property type="taxonomic scope" value="Eukaryota"/>
</dbReference>
<dbReference type="InterPro" id="IPR017452">
    <property type="entry name" value="GPCR_Rhodpsn_7TM"/>
</dbReference>
<dbReference type="SUPFAM" id="SSF81321">
    <property type="entry name" value="Family A G protein-coupled receptor-like"/>
    <property type="match status" value="1"/>
</dbReference>
<comment type="subcellular location">
    <subcellularLocation>
        <location evidence="1">Membrane</location>
        <topology evidence="1">Multi-pass membrane protein</topology>
    </subcellularLocation>
</comment>
<evidence type="ECO:0000313" key="11">
    <source>
        <dbReference type="EMBL" id="KDR09647.1"/>
    </source>
</evidence>
<evidence type="ECO:0000256" key="1">
    <source>
        <dbReference type="ARBA" id="ARBA00004141"/>
    </source>
</evidence>
<evidence type="ECO:0000256" key="9">
    <source>
        <dbReference type="SAM" id="Phobius"/>
    </source>
</evidence>
<keyword evidence="4 9" id="KW-1133">Transmembrane helix</keyword>
<keyword evidence="6 9" id="KW-0472">Membrane</keyword>
<accession>A0A067QN10</accession>
<evidence type="ECO:0000256" key="5">
    <source>
        <dbReference type="ARBA" id="ARBA00023040"/>
    </source>
</evidence>
<evidence type="ECO:0000313" key="12">
    <source>
        <dbReference type="Proteomes" id="UP000027135"/>
    </source>
</evidence>
<dbReference type="Proteomes" id="UP000027135">
    <property type="component" value="Unassembled WGS sequence"/>
</dbReference>
<dbReference type="CDD" id="cd00637">
    <property type="entry name" value="7tm_classA_rhodopsin-like"/>
    <property type="match status" value="1"/>
</dbReference>
<feature type="transmembrane region" description="Helical" evidence="9">
    <location>
        <begin position="235"/>
        <end position="256"/>
    </location>
</feature>
<dbReference type="Gene3D" id="1.20.1070.10">
    <property type="entry name" value="Rhodopsin 7-helix transmembrane proteins"/>
    <property type="match status" value="1"/>
</dbReference>
<keyword evidence="12" id="KW-1185">Reference proteome</keyword>
<dbReference type="EMBL" id="KK853229">
    <property type="protein sequence ID" value="KDR09647.1"/>
    <property type="molecule type" value="Genomic_DNA"/>
</dbReference>
<feature type="domain" description="G-protein coupled receptors family 1 profile" evidence="10">
    <location>
        <begin position="247"/>
        <end position="503"/>
    </location>
</feature>
<name>A0A067QN10_ZOONE</name>
<evidence type="ECO:0000259" key="10">
    <source>
        <dbReference type="PROSITE" id="PS50262"/>
    </source>
</evidence>
<evidence type="ECO:0000256" key="6">
    <source>
        <dbReference type="ARBA" id="ARBA00023136"/>
    </source>
</evidence>
<feature type="transmembrane region" description="Helical" evidence="9">
    <location>
        <begin position="490"/>
        <end position="510"/>
    </location>
</feature>
<feature type="transmembrane region" description="Helical" evidence="9">
    <location>
        <begin position="347"/>
        <end position="369"/>
    </location>
</feature>
<organism evidence="11 12">
    <name type="scientific">Zootermopsis nevadensis</name>
    <name type="common">Dampwood termite</name>
    <dbReference type="NCBI Taxonomy" id="136037"/>
    <lineage>
        <taxon>Eukaryota</taxon>
        <taxon>Metazoa</taxon>
        <taxon>Ecdysozoa</taxon>
        <taxon>Arthropoda</taxon>
        <taxon>Hexapoda</taxon>
        <taxon>Insecta</taxon>
        <taxon>Pterygota</taxon>
        <taxon>Neoptera</taxon>
        <taxon>Polyneoptera</taxon>
        <taxon>Dictyoptera</taxon>
        <taxon>Blattodea</taxon>
        <taxon>Blattoidea</taxon>
        <taxon>Termitoidae</taxon>
        <taxon>Termopsidae</taxon>
        <taxon>Zootermopsis</taxon>
    </lineage>
</organism>
<evidence type="ECO:0000256" key="3">
    <source>
        <dbReference type="ARBA" id="ARBA00022692"/>
    </source>
</evidence>
<dbReference type="Pfam" id="PF00001">
    <property type="entry name" value="7tm_1"/>
    <property type="match status" value="1"/>
</dbReference>
<keyword evidence="5" id="KW-0297">G-protein coupled receptor</keyword>
<dbReference type="PRINTS" id="PR00237">
    <property type="entry name" value="GPCRRHODOPSN"/>
</dbReference>
<dbReference type="GO" id="GO:0005886">
    <property type="term" value="C:plasma membrane"/>
    <property type="evidence" value="ECO:0007669"/>
    <property type="project" value="TreeGrafter"/>
</dbReference>
<keyword evidence="8" id="KW-0807">Transducer</keyword>
<evidence type="ECO:0000256" key="7">
    <source>
        <dbReference type="ARBA" id="ARBA00023170"/>
    </source>
</evidence>